<dbReference type="FunFam" id="1.10.10.10:FF:000001">
    <property type="entry name" value="LysR family transcriptional regulator"/>
    <property type="match status" value="1"/>
</dbReference>
<keyword evidence="7" id="KW-1185">Reference proteome</keyword>
<dbReference type="Gene3D" id="3.40.190.10">
    <property type="entry name" value="Periplasmic binding protein-like II"/>
    <property type="match status" value="2"/>
</dbReference>
<sequence length="299" mass="32932">MQTPRRFLPSTGLLIAFEAAARTASFTAAARELNLTQSAVSRQIKALEEQIGVALFVRERQTVRLTDGGEAYARDIREALRRISAASLHLRANPAGGTLNLGCLPTLAARWLVPKLPLFRQAFPHVMLNLATRMTEFDFQRDTVDAAIRNGQPVTGNPHRTLMVEMVAPLAAPDLASPDAKPQDLLRKPLLHMVSRPDAWERWFLAKGVEPDMLTGMLLDDFASVAEAAKAGMGVALLPLFMFKTELASGALVQLCGHALVEGATYHLAWPSERDQHPPLLAFRQWLDALSENQAERMI</sequence>
<protein>
    <submittedName>
        <fullName evidence="6">LysR family transcriptional regulator</fullName>
    </submittedName>
</protein>
<dbReference type="Proteomes" id="UP000324738">
    <property type="component" value="Unassembled WGS sequence"/>
</dbReference>
<evidence type="ECO:0000256" key="1">
    <source>
        <dbReference type="ARBA" id="ARBA00009437"/>
    </source>
</evidence>
<dbReference type="InterPro" id="IPR036388">
    <property type="entry name" value="WH-like_DNA-bd_sf"/>
</dbReference>
<accession>A0A5B0DUU4</accession>
<evidence type="ECO:0000313" key="7">
    <source>
        <dbReference type="Proteomes" id="UP000324738"/>
    </source>
</evidence>
<keyword evidence="3" id="KW-0238">DNA-binding</keyword>
<keyword evidence="2" id="KW-0805">Transcription regulation</keyword>
<dbReference type="RefSeq" id="WP_149301086.1">
    <property type="nucleotide sequence ID" value="NZ_VTWH01000003.1"/>
</dbReference>
<organism evidence="6 7">
    <name type="scientific">Aureimonas fodinaquatilis</name>
    <dbReference type="NCBI Taxonomy" id="2565783"/>
    <lineage>
        <taxon>Bacteria</taxon>
        <taxon>Pseudomonadati</taxon>
        <taxon>Pseudomonadota</taxon>
        <taxon>Alphaproteobacteria</taxon>
        <taxon>Hyphomicrobiales</taxon>
        <taxon>Aurantimonadaceae</taxon>
        <taxon>Aureimonas</taxon>
    </lineage>
</organism>
<evidence type="ECO:0000256" key="2">
    <source>
        <dbReference type="ARBA" id="ARBA00023015"/>
    </source>
</evidence>
<dbReference type="GO" id="GO:0006351">
    <property type="term" value="P:DNA-templated transcription"/>
    <property type="evidence" value="ECO:0007669"/>
    <property type="project" value="TreeGrafter"/>
</dbReference>
<dbReference type="SUPFAM" id="SSF46785">
    <property type="entry name" value="Winged helix' DNA-binding domain"/>
    <property type="match status" value="1"/>
</dbReference>
<dbReference type="PROSITE" id="PS50931">
    <property type="entry name" value="HTH_LYSR"/>
    <property type="match status" value="1"/>
</dbReference>
<dbReference type="AlphaFoldDB" id="A0A5B0DUU4"/>
<evidence type="ECO:0000313" key="6">
    <source>
        <dbReference type="EMBL" id="KAA0969350.1"/>
    </source>
</evidence>
<dbReference type="SUPFAM" id="SSF53850">
    <property type="entry name" value="Periplasmic binding protein-like II"/>
    <property type="match status" value="1"/>
</dbReference>
<dbReference type="Pfam" id="PF03466">
    <property type="entry name" value="LysR_substrate"/>
    <property type="match status" value="1"/>
</dbReference>
<evidence type="ECO:0000259" key="5">
    <source>
        <dbReference type="PROSITE" id="PS50931"/>
    </source>
</evidence>
<dbReference type="InterPro" id="IPR005119">
    <property type="entry name" value="LysR_subst-bd"/>
</dbReference>
<dbReference type="InterPro" id="IPR058163">
    <property type="entry name" value="LysR-type_TF_proteobact-type"/>
</dbReference>
<evidence type="ECO:0000256" key="4">
    <source>
        <dbReference type="ARBA" id="ARBA00023163"/>
    </source>
</evidence>
<dbReference type="InterPro" id="IPR036390">
    <property type="entry name" value="WH_DNA-bd_sf"/>
</dbReference>
<keyword evidence="4" id="KW-0804">Transcription</keyword>
<dbReference type="PANTHER" id="PTHR30537">
    <property type="entry name" value="HTH-TYPE TRANSCRIPTIONAL REGULATOR"/>
    <property type="match status" value="1"/>
</dbReference>
<gene>
    <name evidence="6" type="ORF">FPY71_12395</name>
</gene>
<comment type="caution">
    <text evidence="6">The sequence shown here is derived from an EMBL/GenBank/DDBJ whole genome shotgun (WGS) entry which is preliminary data.</text>
</comment>
<dbReference type="OrthoDB" id="9793571at2"/>
<dbReference type="Pfam" id="PF00126">
    <property type="entry name" value="HTH_1"/>
    <property type="match status" value="1"/>
</dbReference>
<dbReference type="EMBL" id="VTWH01000003">
    <property type="protein sequence ID" value="KAA0969350.1"/>
    <property type="molecule type" value="Genomic_DNA"/>
</dbReference>
<proteinExistence type="inferred from homology"/>
<dbReference type="InterPro" id="IPR000847">
    <property type="entry name" value="LysR_HTH_N"/>
</dbReference>
<dbReference type="GO" id="GO:0003700">
    <property type="term" value="F:DNA-binding transcription factor activity"/>
    <property type="evidence" value="ECO:0007669"/>
    <property type="project" value="InterPro"/>
</dbReference>
<comment type="similarity">
    <text evidence="1">Belongs to the LysR transcriptional regulatory family.</text>
</comment>
<dbReference type="PANTHER" id="PTHR30537:SF26">
    <property type="entry name" value="GLYCINE CLEAVAGE SYSTEM TRANSCRIPTIONAL ACTIVATOR"/>
    <property type="match status" value="1"/>
</dbReference>
<dbReference type="PRINTS" id="PR00039">
    <property type="entry name" value="HTHLYSR"/>
</dbReference>
<feature type="domain" description="HTH lysR-type" evidence="5">
    <location>
        <begin position="9"/>
        <end position="66"/>
    </location>
</feature>
<evidence type="ECO:0000256" key="3">
    <source>
        <dbReference type="ARBA" id="ARBA00023125"/>
    </source>
</evidence>
<name>A0A5B0DUU4_9HYPH</name>
<reference evidence="6 7" key="1">
    <citation type="submission" date="2019-08" db="EMBL/GenBank/DDBJ databases">
        <title>Aureimonas fodiniaquatilis sp. nov., isolated from a coal mine wastewater.</title>
        <authorList>
            <person name="Kim W."/>
        </authorList>
    </citation>
    <scope>NUCLEOTIDE SEQUENCE [LARGE SCALE GENOMIC DNA]</scope>
    <source>
        <strain evidence="6 7">CAU 1482</strain>
    </source>
</reference>
<dbReference type="Gene3D" id="1.10.10.10">
    <property type="entry name" value="Winged helix-like DNA-binding domain superfamily/Winged helix DNA-binding domain"/>
    <property type="match status" value="1"/>
</dbReference>
<dbReference type="GO" id="GO:0043565">
    <property type="term" value="F:sequence-specific DNA binding"/>
    <property type="evidence" value="ECO:0007669"/>
    <property type="project" value="TreeGrafter"/>
</dbReference>